<dbReference type="InterPro" id="IPR037108">
    <property type="entry name" value="TM1727-like_C_sf"/>
</dbReference>
<protein>
    <submittedName>
        <fullName evidence="3">DUF2520 domain-containing protein</fullName>
    </submittedName>
</protein>
<dbReference type="InterPro" id="IPR028939">
    <property type="entry name" value="P5C_Rdtase_cat_N"/>
</dbReference>
<dbReference type="SUPFAM" id="SSF51735">
    <property type="entry name" value="NAD(P)-binding Rossmann-fold domains"/>
    <property type="match status" value="1"/>
</dbReference>
<organism evidence="3 4">
    <name type="scientific">Prevotella vespertina</name>
    <dbReference type="NCBI Taxonomy" id="2608404"/>
    <lineage>
        <taxon>Bacteria</taxon>
        <taxon>Pseudomonadati</taxon>
        <taxon>Bacteroidota</taxon>
        <taxon>Bacteroidia</taxon>
        <taxon>Bacteroidales</taxon>
        <taxon>Prevotellaceae</taxon>
        <taxon>Prevotella</taxon>
    </lineage>
</organism>
<name>A0A7C9HF46_9BACT</name>
<dbReference type="AlphaFoldDB" id="A0A7C9HF46"/>
<evidence type="ECO:0000313" key="4">
    <source>
        <dbReference type="Proteomes" id="UP000482295"/>
    </source>
</evidence>
<gene>
    <name evidence="3" type="ORF">F0475_10225</name>
</gene>
<dbReference type="EMBL" id="VVIQ01000012">
    <property type="protein sequence ID" value="MUL28665.1"/>
    <property type="molecule type" value="Genomic_DNA"/>
</dbReference>
<accession>A0A7C9HF46</accession>
<dbReference type="Gene3D" id="1.10.1040.20">
    <property type="entry name" value="ProC-like, C-terminal domain"/>
    <property type="match status" value="1"/>
</dbReference>
<dbReference type="Gene3D" id="3.40.50.720">
    <property type="entry name" value="NAD(P)-binding Rossmann-like Domain"/>
    <property type="match status" value="1"/>
</dbReference>
<keyword evidence="4" id="KW-1185">Reference proteome</keyword>
<evidence type="ECO:0000259" key="1">
    <source>
        <dbReference type="Pfam" id="PF03807"/>
    </source>
</evidence>
<feature type="domain" description="DUF2520" evidence="2">
    <location>
        <begin position="127"/>
        <end position="251"/>
    </location>
</feature>
<sequence>MKHITLIGAGNLATQLGQALVQAGFKIDQVFSRTEKSACELAKKLGAEPLTCLNNLRDDADVYIFSVKDSVLCQLIMQVCKGREDKLFLHTAGSMSIDCFKDSAQRYGVFYPMQTFSKTKNVSFENIPIFIEGNSEAVEEDIRTLAESIAKRVIPLSSEKRKYLHLAAVWACNFTNHCYSIASDILSDQGIPFDVMLPLIDETTNKIHTMSPLQAQTGPAVRWDQNVIDKQMALMESHPSLQAIYERLSNDIHSHNK</sequence>
<dbReference type="Pfam" id="PF10728">
    <property type="entry name" value="DUF2520"/>
    <property type="match status" value="1"/>
</dbReference>
<dbReference type="RefSeq" id="WP_155716535.1">
    <property type="nucleotide sequence ID" value="NZ_VVIQ01000012.1"/>
</dbReference>
<evidence type="ECO:0000313" key="3">
    <source>
        <dbReference type="EMBL" id="MUL28665.1"/>
    </source>
</evidence>
<dbReference type="Pfam" id="PF03807">
    <property type="entry name" value="F420_oxidored"/>
    <property type="match status" value="1"/>
</dbReference>
<comment type="caution">
    <text evidence="3">The sequence shown here is derived from an EMBL/GenBank/DDBJ whole genome shotgun (WGS) entry which is preliminary data.</text>
</comment>
<dbReference type="PANTHER" id="PTHR40459">
    <property type="entry name" value="CONSERVED HYPOTHETICAL ALANINE AND LEUCINE RICH PROTEIN"/>
    <property type="match status" value="1"/>
</dbReference>
<feature type="domain" description="Pyrroline-5-carboxylate reductase catalytic N-terminal" evidence="1">
    <location>
        <begin position="4"/>
        <end position="85"/>
    </location>
</feature>
<dbReference type="SUPFAM" id="SSF48179">
    <property type="entry name" value="6-phosphogluconate dehydrogenase C-terminal domain-like"/>
    <property type="match status" value="1"/>
</dbReference>
<dbReference type="InterPro" id="IPR018931">
    <property type="entry name" value="DUF2520"/>
</dbReference>
<proteinExistence type="predicted"/>
<dbReference type="PANTHER" id="PTHR40459:SF1">
    <property type="entry name" value="CONSERVED HYPOTHETICAL ALANINE AND LEUCINE RICH PROTEIN"/>
    <property type="match status" value="1"/>
</dbReference>
<dbReference type="InterPro" id="IPR008927">
    <property type="entry name" value="6-PGluconate_DH-like_C_sf"/>
</dbReference>
<dbReference type="InterPro" id="IPR036291">
    <property type="entry name" value="NAD(P)-bd_dom_sf"/>
</dbReference>
<reference evidence="3 4" key="1">
    <citation type="submission" date="2019-09" db="EMBL/GenBank/DDBJ databases">
        <title>Prevotella A2879 sp. nov., isolated from an abscess of a patient.</title>
        <authorList>
            <person name="Buhl M."/>
            <person name="Oberhettinger P."/>
        </authorList>
    </citation>
    <scope>NUCLEOTIDE SEQUENCE [LARGE SCALE GENOMIC DNA]</scope>
    <source>
        <strain evidence="3 4">A2879</strain>
    </source>
</reference>
<dbReference type="Proteomes" id="UP000482295">
    <property type="component" value="Unassembled WGS sequence"/>
</dbReference>
<evidence type="ECO:0000259" key="2">
    <source>
        <dbReference type="Pfam" id="PF10728"/>
    </source>
</evidence>